<comment type="caution">
    <text evidence="1">The sequence shown here is derived from an EMBL/GenBank/DDBJ whole genome shotgun (WGS) entry which is preliminary data.</text>
</comment>
<dbReference type="OrthoDB" id="3441168at2"/>
<dbReference type="EMBL" id="AYXG01000024">
    <property type="protein sequence ID" value="EWC64097.1"/>
    <property type="molecule type" value="Genomic_DNA"/>
</dbReference>
<organism evidence="1 2">
    <name type="scientific">Actinokineospora spheciospongiae</name>
    <dbReference type="NCBI Taxonomy" id="909613"/>
    <lineage>
        <taxon>Bacteria</taxon>
        <taxon>Bacillati</taxon>
        <taxon>Actinomycetota</taxon>
        <taxon>Actinomycetes</taxon>
        <taxon>Pseudonocardiales</taxon>
        <taxon>Pseudonocardiaceae</taxon>
        <taxon>Actinokineospora</taxon>
    </lineage>
</organism>
<protein>
    <submittedName>
        <fullName evidence="1">TgtA5 cluster protein 3</fullName>
    </submittedName>
</protein>
<evidence type="ECO:0000313" key="1">
    <source>
        <dbReference type="EMBL" id="EWC64097.1"/>
    </source>
</evidence>
<accession>W7J504</accession>
<keyword evidence="2" id="KW-1185">Reference proteome</keyword>
<dbReference type="NCBIfam" id="NF041061">
    <property type="entry name" value="DpdD"/>
    <property type="match status" value="1"/>
</dbReference>
<name>W7J504_9PSEU</name>
<dbReference type="STRING" id="909613.UO65_0624"/>
<evidence type="ECO:0000313" key="2">
    <source>
        <dbReference type="Proteomes" id="UP000019277"/>
    </source>
</evidence>
<gene>
    <name evidence="1" type="ORF">UO65_0624</name>
</gene>
<dbReference type="Proteomes" id="UP000019277">
    <property type="component" value="Unassembled WGS sequence"/>
</dbReference>
<dbReference type="AlphaFoldDB" id="W7J504"/>
<dbReference type="RefSeq" id="WP_035278491.1">
    <property type="nucleotide sequence ID" value="NZ_AYXG01000024.1"/>
</dbReference>
<proteinExistence type="predicted"/>
<reference evidence="1 2" key="1">
    <citation type="journal article" date="2014" name="Genome Announc.">
        <title>Draft Genome Sequence of the Antitrypanosomally Active Sponge-Associated Bacterium Actinokineospora sp. Strain EG49.</title>
        <authorList>
            <person name="Harjes J."/>
            <person name="Ryu T."/>
            <person name="Abdelmohsen U.R."/>
            <person name="Moitinho-Silva L."/>
            <person name="Horn H."/>
            <person name="Ravasi T."/>
            <person name="Hentschel U."/>
        </authorList>
    </citation>
    <scope>NUCLEOTIDE SEQUENCE [LARGE SCALE GENOMIC DNA]</scope>
    <source>
        <strain evidence="1 2">EG49</strain>
    </source>
</reference>
<dbReference type="InterPro" id="IPR049807">
    <property type="entry name" value="DpdD-like"/>
</dbReference>
<dbReference type="eggNOG" id="ENOG502ZANF">
    <property type="taxonomic scope" value="Bacteria"/>
</dbReference>
<sequence>MDFGDTIVKCGGDLDRFRVYRRQVQILLDEQLQQDEFDQTGWLIVPLHRVPDGFYLLSRSREGHRRGKEVLKAFFGAAAEIDSASLAPGVQQTDLDLSTAGLQYLSTIKRVRGDQDQFIRVIEDIVATVKGRDVSTRSLNPSYIHLLRDFRLGLRQNDAKAAERALEALELTGTMSAENIRFLVIQMLGNLGRWAELQALPYLGELLRTRRPRAINEVLLEMIWRSDLATTFSVGPITPEAFDESNLVARYGSVVGAVDVPVSWAGRCVAAVAAVLQDDARRADRLLSAAEDDVERERLTQLMAPLLDDFTQPVTDMSTLFEQGQYHAVIAAFLEHVDASTADLAVQAVLDCEDTSRALAVFEAVRGLADTGGLVLGRRLKKDLDDLKRLADETCASWLDWCTRVAQPRRWPEAEYTLRSAHSGWSELKSLSPGQASAVAYALLDAWAGSNSDQVTASLDLLCQEAATPIANIAEFRDVVLQILAEQGNLSLPVRNAYLELFGVILSSGPSAEQYEKSLEHALKLWDTISAPTAADWAIAIMDMMLEEPTPQPGMRLNAIHGLIGKLRNLSGQRLSHRQSVEIEALAEEVGLPARKIAAPVMSADVVWGRLNGTVIGLYSLLPHAARLLENRLLKLCRPAEVVGNADTVSTEALIALVDRADHLIVDVRHAAHAATVVIDSRRPKSKQILPQGRGVSSFIQAIERSLAEGDVGANQR</sequence>